<dbReference type="RefSeq" id="WP_071757200.1">
    <property type="nucleotide sequence ID" value="NZ_CBCSIO010000001.1"/>
</dbReference>
<dbReference type="AlphaFoldDB" id="A0A1J9TRP8"/>
<sequence>MSSLHVVDEGLHTESCALHTVRSSFDGRCFIVSASEVSSLMKRINTGSIRTGEQILSGATPSLESLLFHKDILLIPRYKNNYPKIVREYKPLNVLKETDAYVWYCRKEIFDGHPSEMEAQFYQEFTQVDQDILDGNMSVELDRRLTRVRSHAK</sequence>
<dbReference type="Proteomes" id="UP000181873">
    <property type="component" value="Unassembled WGS sequence"/>
</dbReference>
<evidence type="ECO:0000313" key="2">
    <source>
        <dbReference type="Proteomes" id="UP000181873"/>
    </source>
</evidence>
<accession>A0A1J9TRP8</accession>
<dbReference type="GeneID" id="83638189"/>
<evidence type="ECO:0000313" key="1">
    <source>
        <dbReference type="EMBL" id="OJD68944.1"/>
    </source>
</evidence>
<organism evidence="1 2">
    <name type="scientific">Bacillus albus</name>
    <dbReference type="NCBI Taxonomy" id="2026189"/>
    <lineage>
        <taxon>Bacteria</taxon>
        <taxon>Bacillati</taxon>
        <taxon>Bacillota</taxon>
        <taxon>Bacilli</taxon>
        <taxon>Bacillales</taxon>
        <taxon>Bacillaceae</taxon>
        <taxon>Bacillus</taxon>
        <taxon>Bacillus cereus group</taxon>
    </lineage>
</organism>
<comment type="caution">
    <text evidence="1">The sequence shown here is derived from an EMBL/GenBank/DDBJ whole genome shotgun (WGS) entry which is preliminary data.</text>
</comment>
<dbReference type="EMBL" id="MAOE01000035">
    <property type="protein sequence ID" value="OJD68944.1"/>
    <property type="molecule type" value="Genomic_DNA"/>
</dbReference>
<protein>
    <submittedName>
        <fullName evidence="1">Uncharacterized protein</fullName>
    </submittedName>
</protein>
<gene>
    <name evidence="1" type="ORF">BAU25_05070</name>
</gene>
<reference evidence="1 2" key="1">
    <citation type="submission" date="2016-06" db="EMBL/GenBank/DDBJ databases">
        <title>First insights into the genetic diversity and population structure of in the Bacillus cereus group bacteria from diverse marine environments.</title>
        <authorList>
            <person name="Liu Y."/>
            <person name="Lai Q."/>
            <person name="Shao Z."/>
        </authorList>
    </citation>
    <scope>NUCLEOTIDE SEQUENCE [LARGE SCALE GENOMIC DNA]</scope>
    <source>
        <strain evidence="1 2">N35-10-2</strain>
    </source>
</reference>
<name>A0A1J9TRP8_9BACI</name>
<proteinExistence type="predicted"/>